<name>A0A8S3TWV9_MYTED</name>
<feature type="domain" description="TRPM SLOG" evidence="1">
    <location>
        <begin position="54"/>
        <end position="135"/>
    </location>
</feature>
<reference evidence="2" key="1">
    <citation type="submission" date="2021-03" db="EMBL/GenBank/DDBJ databases">
        <authorList>
            <person name="Bekaert M."/>
        </authorList>
    </citation>
    <scope>NUCLEOTIDE SEQUENCE</scope>
</reference>
<evidence type="ECO:0000259" key="1">
    <source>
        <dbReference type="Pfam" id="PF18139"/>
    </source>
</evidence>
<gene>
    <name evidence="2" type="ORF">MEDL_45912</name>
</gene>
<comment type="caution">
    <text evidence="2">The sequence shown here is derived from an EMBL/GenBank/DDBJ whole genome shotgun (WGS) entry which is preliminary data.</text>
</comment>
<dbReference type="OrthoDB" id="10029073at2759"/>
<evidence type="ECO:0000313" key="3">
    <source>
        <dbReference type="Proteomes" id="UP000683360"/>
    </source>
</evidence>
<dbReference type="AlphaFoldDB" id="A0A8S3TWV9"/>
<proteinExistence type="predicted"/>
<protein>
    <recommendedName>
        <fullName evidence="1">TRPM SLOG domain-containing protein</fullName>
    </recommendedName>
</protein>
<keyword evidence="3" id="KW-1185">Reference proteome</keyword>
<dbReference type="InterPro" id="IPR041491">
    <property type="entry name" value="TRPM_SLOG"/>
</dbReference>
<accession>A0A8S3TWV9</accession>
<dbReference type="Pfam" id="PF18139">
    <property type="entry name" value="LSDAT_euk"/>
    <property type="match status" value="1"/>
</dbReference>
<dbReference type="EMBL" id="CAJPWZ010002201">
    <property type="protein sequence ID" value="CAG2233250.1"/>
    <property type="molecule type" value="Genomic_DNA"/>
</dbReference>
<organism evidence="2 3">
    <name type="scientific">Mytilus edulis</name>
    <name type="common">Blue mussel</name>
    <dbReference type="NCBI Taxonomy" id="6550"/>
    <lineage>
        <taxon>Eukaryota</taxon>
        <taxon>Metazoa</taxon>
        <taxon>Spiralia</taxon>
        <taxon>Lophotrochozoa</taxon>
        <taxon>Mollusca</taxon>
        <taxon>Bivalvia</taxon>
        <taxon>Autobranchia</taxon>
        <taxon>Pteriomorphia</taxon>
        <taxon>Mytilida</taxon>
        <taxon>Mytiloidea</taxon>
        <taxon>Mytilidae</taxon>
        <taxon>Mytilinae</taxon>
        <taxon>Mytilus</taxon>
    </lineage>
</organism>
<sequence>MTSLVKISEKGEYTKYLTTFDMGDANMWDKLKQLLKKKTNELENEKQSTRRYRKPEPPKLVLSIIGDSKSFVPKPWITSVFKQGLIDTAKGAKDCLILYKGSSEKVSSIVREAVEDFNKLQSEGDDVFISLVGILPEENRCKTSIHLHDGNNYGWDYWHQKHSDCLLGEIYNIWMGKKKVIC</sequence>
<evidence type="ECO:0000313" key="2">
    <source>
        <dbReference type="EMBL" id="CAG2233250.1"/>
    </source>
</evidence>
<dbReference type="Proteomes" id="UP000683360">
    <property type="component" value="Unassembled WGS sequence"/>
</dbReference>